<evidence type="ECO:0000313" key="1">
    <source>
        <dbReference type="EMBL" id="CRL01999.1"/>
    </source>
</evidence>
<accession>A0A1J1IP38</accession>
<evidence type="ECO:0000313" key="2">
    <source>
        <dbReference type="Proteomes" id="UP000183832"/>
    </source>
</evidence>
<dbReference type="AlphaFoldDB" id="A0A1J1IP38"/>
<dbReference type="Proteomes" id="UP000183832">
    <property type="component" value="Unassembled WGS sequence"/>
</dbReference>
<keyword evidence="2" id="KW-1185">Reference proteome</keyword>
<sequence length="69" mass="7831">MLLQVTQTSLNPTPLAPHQLVFNFVKNQQNCYQSFSSIFDFDSKNKADSYHVVVGVIHKSLELVCLFSI</sequence>
<reference evidence="1 2" key="1">
    <citation type="submission" date="2015-04" db="EMBL/GenBank/DDBJ databases">
        <authorList>
            <person name="Syromyatnikov M.Y."/>
            <person name="Popov V.N."/>
        </authorList>
    </citation>
    <scope>NUCLEOTIDE SEQUENCE [LARGE SCALE GENOMIC DNA]</scope>
</reference>
<name>A0A1J1IP38_9DIPT</name>
<organism evidence="1 2">
    <name type="scientific">Clunio marinus</name>
    <dbReference type="NCBI Taxonomy" id="568069"/>
    <lineage>
        <taxon>Eukaryota</taxon>
        <taxon>Metazoa</taxon>
        <taxon>Ecdysozoa</taxon>
        <taxon>Arthropoda</taxon>
        <taxon>Hexapoda</taxon>
        <taxon>Insecta</taxon>
        <taxon>Pterygota</taxon>
        <taxon>Neoptera</taxon>
        <taxon>Endopterygota</taxon>
        <taxon>Diptera</taxon>
        <taxon>Nematocera</taxon>
        <taxon>Chironomoidea</taxon>
        <taxon>Chironomidae</taxon>
        <taxon>Clunio</taxon>
    </lineage>
</organism>
<dbReference type="EMBL" id="CVRI01000057">
    <property type="protein sequence ID" value="CRL01999.1"/>
    <property type="molecule type" value="Genomic_DNA"/>
</dbReference>
<proteinExistence type="predicted"/>
<gene>
    <name evidence="1" type="ORF">CLUMA_CG015676</name>
</gene>
<protein>
    <submittedName>
        <fullName evidence="1">CLUMA_CG015676, isoform A</fullName>
    </submittedName>
</protein>